<dbReference type="InterPro" id="IPR007257">
    <property type="entry name" value="GINS_Psf2"/>
</dbReference>
<dbReference type="EMBL" id="LN483142">
    <property type="protein sequence ID" value="CED83349.1"/>
    <property type="molecule type" value="Genomic_DNA"/>
</dbReference>
<dbReference type="Gene3D" id="3.40.5.50">
    <property type="match status" value="1"/>
</dbReference>
<feature type="domain" description="GINS subunit" evidence="9">
    <location>
        <begin position="75"/>
        <end position="185"/>
    </location>
</feature>
<keyword evidence="6 7" id="KW-0539">Nucleus</keyword>
<comment type="subcellular location">
    <subcellularLocation>
        <location evidence="1 7">Nucleus</location>
    </subcellularLocation>
</comment>
<dbReference type="PANTHER" id="PTHR12772">
    <property type="entry name" value="DNA REPLICATION COMPLEX GINS PROTEIN PSF2"/>
    <property type="match status" value="1"/>
</dbReference>
<dbReference type="Gene3D" id="1.20.58.1020">
    <property type="match status" value="1"/>
</dbReference>
<evidence type="ECO:0000256" key="6">
    <source>
        <dbReference type="ARBA" id="ARBA00023242"/>
    </source>
</evidence>
<dbReference type="InterPro" id="IPR021151">
    <property type="entry name" value="GINS_A"/>
</dbReference>
<evidence type="ECO:0000313" key="11">
    <source>
        <dbReference type="EMBL" id="CED83349.1"/>
    </source>
</evidence>
<protein>
    <recommendedName>
        <fullName evidence="3 7">DNA replication complex GINS protein PSF2</fullName>
    </recommendedName>
</protein>
<dbReference type="AlphaFoldDB" id="A0A0F7SRL2"/>
<feature type="region of interest" description="Disordered" evidence="8">
    <location>
        <begin position="185"/>
        <end position="214"/>
    </location>
</feature>
<reference evidence="11" key="1">
    <citation type="submission" date="2014-08" db="EMBL/GenBank/DDBJ databases">
        <authorList>
            <person name="Sharma Rahul"/>
            <person name="Thines Marco"/>
        </authorList>
    </citation>
    <scope>NUCLEOTIDE SEQUENCE</scope>
</reference>
<evidence type="ECO:0000256" key="5">
    <source>
        <dbReference type="ARBA" id="ARBA00022829"/>
    </source>
</evidence>
<evidence type="ECO:0000256" key="3">
    <source>
        <dbReference type="ARBA" id="ARBA00015139"/>
    </source>
</evidence>
<proteinExistence type="inferred from homology"/>
<dbReference type="GO" id="GO:0000727">
    <property type="term" value="P:double-strand break repair via break-induced replication"/>
    <property type="evidence" value="ECO:0007669"/>
    <property type="project" value="TreeGrafter"/>
</dbReference>
<evidence type="ECO:0000256" key="4">
    <source>
        <dbReference type="ARBA" id="ARBA00022705"/>
    </source>
</evidence>
<evidence type="ECO:0000256" key="8">
    <source>
        <dbReference type="SAM" id="MobiDB-lite"/>
    </source>
</evidence>
<dbReference type="InterPro" id="IPR036224">
    <property type="entry name" value="GINS_bundle-like_dom_sf"/>
</dbReference>
<dbReference type="GO" id="GO:0006260">
    <property type="term" value="P:DNA replication"/>
    <property type="evidence" value="ECO:0007669"/>
    <property type="project" value="UniProtKB-KW"/>
</dbReference>
<evidence type="ECO:0000256" key="1">
    <source>
        <dbReference type="ARBA" id="ARBA00004123"/>
    </source>
</evidence>
<dbReference type="Pfam" id="PF25005">
    <property type="entry name" value="PSF2_N"/>
    <property type="match status" value="1"/>
</dbReference>
<evidence type="ECO:0000259" key="9">
    <source>
        <dbReference type="Pfam" id="PF05916"/>
    </source>
</evidence>
<name>A0A0F7SRL2_PHARH</name>
<dbReference type="GO" id="GO:0000811">
    <property type="term" value="C:GINS complex"/>
    <property type="evidence" value="ECO:0007669"/>
    <property type="project" value="TreeGrafter"/>
</dbReference>
<dbReference type="SUPFAM" id="SSF158573">
    <property type="entry name" value="GINS helical bundle-like"/>
    <property type="match status" value="1"/>
</dbReference>
<evidence type="ECO:0000256" key="2">
    <source>
        <dbReference type="ARBA" id="ARBA00010565"/>
    </source>
</evidence>
<dbReference type="FunFam" id="1.20.58.1020:FF:000001">
    <property type="entry name" value="DNA replication complex GINS protein PSF2"/>
    <property type="match status" value="1"/>
</dbReference>
<organism evidence="11">
    <name type="scientific">Phaffia rhodozyma</name>
    <name type="common">Yeast</name>
    <name type="synonym">Xanthophyllomyces dendrorhous</name>
    <dbReference type="NCBI Taxonomy" id="264483"/>
    <lineage>
        <taxon>Eukaryota</taxon>
        <taxon>Fungi</taxon>
        <taxon>Dikarya</taxon>
        <taxon>Basidiomycota</taxon>
        <taxon>Agaricomycotina</taxon>
        <taxon>Tremellomycetes</taxon>
        <taxon>Cystofilobasidiales</taxon>
        <taxon>Mrakiaceae</taxon>
        <taxon>Phaffia</taxon>
    </lineage>
</organism>
<dbReference type="Pfam" id="PF05916">
    <property type="entry name" value="Sld5"/>
    <property type="match status" value="1"/>
</dbReference>
<accession>A0A0F7SRL2</accession>
<dbReference type="PIRSF" id="PIRSF028998">
    <property type="entry name" value="GINS_Psf2_subgr"/>
    <property type="match status" value="1"/>
</dbReference>
<dbReference type="InterPro" id="IPR056784">
    <property type="entry name" value="PSF2_N"/>
</dbReference>
<comment type="similarity">
    <text evidence="2 7">Belongs to the GINS2/PSF2 family.</text>
</comment>
<dbReference type="PANTHER" id="PTHR12772:SF0">
    <property type="entry name" value="DNA REPLICATION COMPLEX GINS PROTEIN PSF2"/>
    <property type="match status" value="1"/>
</dbReference>
<evidence type="ECO:0000259" key="10">
    <source>
        <dbReference type="Pfam" id="PF25005"/>
    </source>
</evidence>
<feature type="domain" description="DNA replication complex GINS protein PSF2 N-terminal" evidence="10">
    <location>
        <begin position="12"/>
        <end position="71"/>
    </location>
</feature>
<comment type="subunit">
    <text evidence="7">Component of the GINS complex.</text>
</comment>
<dbReference type="FunFam" id="3.40.5.50:FF:000001">
    <property type="entry name" value="DNA replication complex GINS protein PSF2"/>
    <property type="match status" value="1"/>
</dbReference>
<dbReference type="GO" id="GO:0007059">
    <property type="term" value="P:chromosome segregation"/>
    <property type="evidence" value="ECO:0007669"/>
    <property type="project" value="UniProtKB-KW"/>
</dbReference>
<evidence type="ECO:0000256" key="7">
    <source>
        <dbReference type="PIRNR" id="PIRNR028998"/>
    </source>
</evidence>
<keyword evidence="5" id="KW-0159">Chromosome partition</keyword>
<keyword evidence="4 7" id="KW-0235">DNA replication</keyword>
<dbReference type="CDD" id="cd11712">
    <property type="entry name" value="GINS_A_psf2"/>
    <property type="match status" value="1"/>
</dbReference>
<dbReference type="SUPFAM" id="SSF160059">
    <property type="entry name" value="PriA/YqbF domain"/>
    <property type="match status" value="1"/>
</dbReference>
<dbReference type="CDD" id="cd21694">
    <property type="entry name" value="GINS_B_Psf2"/>
    <property type="match status" value="1"/>
</dbReference>
<sequence>MALPRSHQISLTPHEIEFIAEETEIEIVPLFGMDPIRLLSGIYGPFRPPQRTKIPFWLAINLKGKRKCHILPPEWLSVDSLQALLAHESSLTSSFARLPSRQFSEISKMLLDAASDNLVNPSQIRSLLKDIREVRQAKLRTGIKPTIGEDGTGLNGEYLQLTNLTPLEINELRPFFVRAMGVMTKLRPPEPEAPDDQADGPGEEDEDEDGDLSY</sequence>
<feature type="compositionally biased region" description="Acidic residues" evidence="8">
    <location>
        <begin position="192"/>
        <end position="214"/>
    </location>
</feature>